<dbReference type="RefSeq" id="XP_033654789.1">
    <property type="nucleotide sequence ID" value="XM_033798254.1"/>
</dbReference>
<name>A0A6A6JKS0_WESOR</name>
<dbReference type="Proteomes" id="UP000800097">
    <property type="component" value="Unassembled WGS sequence"/>
</dbReference>
<evidence type="ECO:0000256" key="1">
    <source>
        <dbReference type="ARBA" id="ARBA00022723"/>
    </source>
</evidence>
<keyword evidence="2" id="KW-0863">Zinc-finger</keyword>
<protein>
    <recommendedName>
        <fullName evidence="4">RanBP2-type domain-containing protein</fullName>
    </recommendedName>
</protein>
<dbReference type="AlphaFoldDB" id="A0A6A6JKS0"/>
<dbReference type="PROSITE" id="PS01358">
    <property type="entry name" value="ZF_RANBP2_1"/>
    <property type="match status" value="1"/>
</dbReference>
<keyword evidence="1" id="KW-0479">Metal-binding</keyword>
<keyword evidence="3" id="KW-0862">Zinc</keyword>
<proteinExistence type="predicted"/>
<gene>
    <name evidence="5" type="ORF">EI97DRAFT_432846</name>
</gene>
<sequence length="180" mass="20375">MLRHWKGGMVYLHLLDSCSDIFMNFTVFVPSPILSTCFEYSFAGPNVTLAVTRMTLDNLSSFTLLVHKYSLAAAYRLRYTSQTRSPTTNSYTEYTTRILRQSDFATYTSTLLFPVIDNSTSTQYLLKMGRSAWYCCVCGVTNVGLRRKCWLCAHRLCWRCGYPGLSVDCTVSGSTKPALQ</sequence>
<organism evidence="5 6">
    <name type="scientific">Westerdykella ornata</name>
    <dbReference type="NCBI Taxonomy" id="318751"/>
    <lineage>
        <taxon>Eukaryota</taxon>
        <taxon>Fungi</taxon>
        <taxon>Dikarya</taxon>
        <taxon>Ascomycota</taxon>
        <taxon>Pezizomycotina</taxon>
        <taxon>Dothideomycetes</taxon>
        <taxon>Pleosporomycetidae</taxon>
        <taxon>Pleosporales</taxon>
        <taxon>Sporormiaceae</taxon>
        <taxon>Westerdykella</taxon>
    </lineage>
</organism>
<evidence type="ECO:0000256" key="3">
    <source>
        <dbReference type="ARBA" id="ARBA00022833"/>
    </source>
</evidence>
<evidence type="ECO:0000313" key="6">
    <source>
        <dbReference type="Proteomes" id="UP000800097"/>
    </source>
</evidence>
<keyword evidence="6" id="KW-1185">Reference proteome</keyword>
<accession>A0A6A6JKS0</accession>
<dbReference type="InterPro" id="IPR001876">
    <property type="entry name" value="Znf_RanBP2"/>
</dbReference>
<dbReference type="EMBL" id="ML986491">
    <property type="protein sequence ID" value="KAF2277250.1"/>
    <property type="molecule type" value="Genomic_DNA"/>
</dbReference>
<evidence type="ECO:0000256" key="2">
    <source>
        <dbReference type="ARBA" id="ARBA00022771"/>
    </source>
</evidence>
<feature type="domain" description="RanBP2-type" evidence="4">
    <location>
        <begin position="133"/>
        <end position="152"/>
    </location>
</feature>
<evidence type="ECO:0000259" key="4">
    <source>
        <dbReference type="PROSITE" id="PS01358"/>
    </source>
</evidence>
<evidence type="ECO:0000313" key="5">
    <source>
        <dbReference type="EMBL" id="KAF2277250.1"/>
    </source>
</evidence>
<dbReference type="GeneID" id="54551429"/>
<reference evidence="5" key="1">
    <citation type="journal article" date="2020" name="Stud. Mycol.">
        <title>101 Dothideomycetes genomes: a test case for predicting lifestyles and emergence of pathogens.</title>
        <authorList>
            <person name="Haridas S."/>
            <person name="Albert R."/>
            <person name="Binder M."/>
            <person name="Bloem J."/>
            <person name="Labutti K."/>
            <person name="Salamov A."/>
            <person name="Andreopoulos B."/>
            <person name="Baker S."/>
            <person name="Barry K."/>
            <person name="Bills G."/>
            <person name="Bluhm B."/>
            <person name="Cannon C."/>
            <person name="Castanera R."/>
            <person name="Culley D."/>
            <person name="Daum C."/>
            <person name="Ezra D."/>
            <person name="Gonzalez J."/>
            <person name="Henrissat B."/>
            <person name="Kuo A."/>
            <person name="Liang C."/>
            <person name="Lipzen A."/>
            <person name="Lutzoni F."/>
            <person name="Magnuson J."/>
            <person name="Mondo S."/>
            <person name="Nolan M."/>
            <person name="Ohm R."/>
            <person name="Pangilinan J."/>
            <person name="Park H.-J."/>
            <person name="Ramirez L."/>
            <person name="Alfaro M."/>
            <person name="Sun H."/>
            <person name="Tritt A."/>
            <person name="Yoshinaga Y."/>
            <person name="Zwiers L.-H."/>
            <person name="Turgeon B."/>
            <person name="Goodwin S."/>
            <person name="Spatafora J."/>
            <person name="Crous P."/>
            <person name="Grigoriev I."/>
        </authorList>
    </citation>
    <scope>NUCLEOTIDE SEQUENCE</scope>
    <source>
        <strain evidence="5">CBS 379.55</strain>
    </source>
</reference>
<dbReference type="GO" id="GO:0008270">
    <property type="term" value="F:zinc ion binding"/>
    <property type="evidence" value="ECO:0007669"/>
    <property type="project" value="UniProtKB-KW"/>
</dbReference>